<evidence type="ECO:0000313" key="2">
    <source>
        <dbReference type="Proteomes" id="UP000198582"/>
    </source>
</evidence>
<sequence>MPPQWVHHVRVGPRRSGTPCANSVSVRETSLLRCTSSNLAYPAKLAPSNLACPAKLAPPKKAAPVKLAPSNPARQEKPALVNRASPAKNACSNIAAPAKLASTNLASPAKLASSNTASSAKSAPWNSTSLPKLVPKNLAFPAKLAPLKLAVLSWVSLTSKLMRVAPVRSRSMSAQNVSSGCWGCAPGRRCLVRIRWAVRRTSRSCSASAADVASRTDEFAVQVLPVCRRLPRTVSSGRRTPSRRTCPDAAGE</sequence>
<evidence type="ECO:0000313" key="1">
    <source>
        <dbReference type="EMBL" id="SEP48334.1"/>
    </source>
</evidence>
<accession>A0A1H8Y7S8</accession>
<dbReference type="Proteomes" id="UP000198582">
    <property type="component" value="Unassembled WGS sequence"/>
</dbReference>
<dbReference type="EMBL" id="FOEF01000012">
    <property type="protein sequence ID" value="SEP48334.1"/>
    <property type="molecule type" value="Genomic_DNA"/>
</dbReference>
<gene>
    <name evidence="1" type="ORF">SAMN04489732_1123</name>
</gene>
<organism evidence="1 2">
    <name type="scientific">Amycolatopsis saalfeldensis</name>
    <dbReference type="NCBI Taxonomy" id="394193"/>
    <lineage>
        <taxon>Bacteria</taxon>
        <taxon>Bacillati</taxon>
        <taxon>Actinomycetota</taxon>
        <taxon>Actinomycetes</taxon>
        <taxon>Pseudonocardiales</taxon>
        <taxon>Pseudonocardiaceae</taxon>
        <taxon>Amycolatopsis</taxon>
    </lineage>
</organism>
<protein>
    <submittedName>
        <fullName evidence="1">Uncharacterized protein</fullName>
    </submittedName>
</protein>
<name>A0A1H8Y7S8_9PSEU</name>
<keyword evidence="2" id="KW-1185">Reference proteome</keyword>
<reference evidence="2" key="1">
    <citation type="submission" date="2016-10" db="EMBL/GenBank/DDBJ databases">
        <authorList>
            <person name="Varghese N."/>
            <person name="Submissions S."/>
        </authorList>
    </citation>
    <scope>NUCLEOTIDE SEQUENCE [LARGE SCALE GENOMIC DNA]</scope>
    <source>
        <strain evidence="2">DSM 44993</strain>
    </source>
</reference>
<proteinExistence type="predicted"/>
<dbReference type="AlphaFoldDB" id="A0A1H8Y7S8"/>